<reference evidence="2 3" key="1">
    <citation type="submission" date="2019-01" db="EMBL/GenBank/DDBJ databases">
        <authorList>
            <person name="Ramaprasad A."/>
        </authorList>
    </citation>
    <scope>NUCLEOTIDE SEQUENCE [LARGE SCALE GENOMIC DNA]</scope>
</reference>
<dbReference type="GeneID" id="19959401"/>
<evidence type="ECO:0000256" key="1">
    <source>
        <dbReference type="SAM" id="Phobius"/>
    </source>
</evidence>
<feature type="transmembrane region" description="Helical" evidence="1">
    <location>
        <begin position="99"/>
        <end position="125"/>
    </location>
</feature>
<feature type="transmembrane region" description="Helical" evidence="1">
    <location>
        <begin position="175"/>
        <end position="208"/>
    </location>
</feature>
<dbReference type="EMBL" id="LR215070">
    <property type="protein sequence ID" value="VEV58910.1"/>
    <property type="molecule type" value="Genomic_DNA"/>
</dbReference>
<proteinExistence type="predicted"/>
<keyword evidence="1" id="KW-1133">Transmembrane helix</keyword>
<sequence length="226" mass="26685">MAGTLNLNDLKDEPILYYENAISYVFSQSSEDDKKDLPTCLIYPNDTIKVGFPIHSIKNIKKNDNLPNDNDNEMARFNEEPIVAYVSESKDIYPMRVHIYYTLLYILIFSQLFVMIFYKVYIPYIFYSLFADNINYRTTGEINKWQLLVFVFMSISHILVFVSKIGKLKDYIFDIYTSLSLFFFILSLLTINCFSSYFIALLQFFIFLLHERIYFYVMAQACVIPP</sequence>
<dbReference type="Proteomes" id="UP000290582">
    <property type="component" value="Chromosome PVVCY_14"/>
</dbReference>
<gene>
    <name evidence="2" type="ORF">PVVCY_1401510</name>
</gene>
<dbReference type="KEGG" id="pvv:PVVCY_1401510"/>
<accession>A0A449BZJ6</accession>
<keyword evidence="1" id="KW-0472">Membrane</keyword>
<dbReference type="AlphaFoldDB" id="A0A449BZJ6"/>
<dbReference type="VEuPathDB" id="PlasmoDB:PVVCY_1401510"/>
<evidence type="ECO:0000313" key="3">
    <source>
        <dbReference type="Proteomes" id="UP000290582"/>
    </source>
</evidence>
<feature type="transmembrane region" description="Helical" evidence="1">
    <location>
        <begin position="145"/>
        <end position="163"/>
    </location>
</feature>
<protein>
    <submittedName>
        <fullName evidence="2">Uncharacterized protein</fullName>
    </submittedName>
</protein>
<keyword evidence="1" id="KW-0812">Transmembrane</keyword>
<name>A0A449BZJ6_PLAVN</name>
<evidence type="ECO:0000313" key="2">
    <source>
        <dbReference type="EMBL" id="VEV58910.1"/>
    </source>
</evidence>
<dbReference type="RefSeq" id="XP_037490885.1">
    <property type="nucleotide sequence ID" value="XM_037634841.1"/>
</dbReference>
<dbReference type="OrthoDB" id="391935at2759"/>
<organism evidence="2 3">
    <name type="scientific">Plasmodium vinckei vinckei</name>
    <dbReference type="NCBI Taxonomy" id="54757"/>
    <lineage>
        <taxon>Eukaryota</taxon>
        <taxon>Sar</taxon>
        <taxon>Alveolata</taxon>
        <taxon>Apicomplexa</taxon>
        <taxon>Aconoidasida</taxon>
        <taxon>Haemosporida</taxon>
        <taxon>Plasmodiidae</taxon>
        <taxon>Plasmodium</taxon>
        <taxon>Plasmodium (Vinckeia)</taxon>
    </lineage>
</organism>